<dbReference type="RefSeq" id="WP_014803359.1">
    <property type="nucleotide sequence ID" value="NC_018020.1"/>
</dbReference>
<dbReference type="PANTHER" id="PTHR30050:SF4">
    <property type="entry name" value="ATP-BINDING PROTEIN RV3427C IN INSERTION SEQUENCE-RELATED"/>
    <property type="match status" value="1"/>
</dbReference>
<dbReference type="PANTHER" id="PTHR30050">
    <property type="entry name" value="CHROMOSOMAL REPLICATION INITIATOR PROTEIN DNAA"/>
    <property type="match status" value="1"/>
</dbReference>
<evidence type="ECO:0000259" key="1">
    <source>
        <dbReference type="SMART" id="SM00382"/>
    </source>
</evidence>
<evidence type="ECO:0000313" key="3">
    <source>
        <dbReference type="Proteomes" id="UP000006048"/>
    </source>
</evidence>
<dbReference type="GO" id="GO:0005524">
    <property type="term" value="F:ATP binding"/>
    <property type="evidence" value="ECO:0007669"/>
    <property type="project" value="InterPro"/>
</dbReference>
<dbReference type="HOGENOM" id="CLU_062999_3_2_12"/>
<dbReference type="InterPro" id="IPR027417">
    <property type="entry name" value="P-loop_NTPase"/>
</dbReference>
<dbReference type="GO" id="GO:0006260">
    <property type="term" value="P:DNA replication"/>
    <property type="evidence" value="ECO:0007669"/>
    <property type="project" value="TreeGrafter"/>
</dbReference>
<sequence>MNKWGCSKCDGLGYRTQAQLTHKRATRVLEICDCVETLCRECPGDKTPPYVYLDEKTRKILPCECKTPRDTLSRVRDLFNQSNIPQKYKFARLAEFNLQPPYPNPTKAPELEAARRQATIALTAAFDRARLFIEAQKKLQESARSVVPADLKGLLLIGPPGTGKSLLAAMILNELIIGQRRTCRYIKISRDFFQQLRATFSNDSGTYGRTDSVFNEIARQDVLVIDDFGIQSDSDWEQRMLYDLVDARYESELPTIITSNIDLDAVRNLFKGRIYSRFTEMLHTVEFFNVRDYRGDILANS</sequence>
<reference evidence="2 3" key="1">
    <citation type="submission" date="2012-06" db="EMBL/GenBank/DDBJ databases">
        <title>The complete chromosome of genome of Turneriella parva DSM 21527.</title>
        <authorList>
            <consortium name="US DOE Joint Genome Institute (JGI-PGF)"/>
            <person name="Lucas S."/>
            <person name="Han J."/>
            <person name="Lapidus A."/>
            <person name="Bruce D."/>
            <person name="Goodwin L."/>
            <person name="Pitluck S."/>
            <person name="Peters L."/>
            <person name="Kyrpides N."/>
            <person name="Mavromatis K."/>
            <person name="Ivanova N."/>
            <person name="Mikhailova N."/>
            <person name="Chertkov O."/>
            <person name="Detter J.C."/>
            <person name="Tapia R."/>
            <person name="Han C."/>
            <person name="Land M."/>
            <person name="Hauser L."/>
            <person name="Markowitz V."/>
            <person name="Cheng J.-F."/>
            <person name="Hugenholtz P."/>
            <person name="Woyke T."/>
            <person name="Wu D."/>
            <person name="Gronow S."/>
            <person name="Wellnitz S."/>
            <person name="Brambilla E."/>
            <person name="Klenk H.-P."/>
            <person name="Eisen J.A."/>
        </authorList>
    </citation>
    <scope>NUCLEOTIDE SEQUENCE [LARGE SCALE GENOMIC DNA]</scope>
    <source>
        <strain evidence="3">ATCC BAA-1111 / DSM 21527 / NCTC 11395 / H</strain>
    </source>
</reference>
<gene>
    <name evidence="2" type="ordered locus">Turpa_2208</name>
</gene>
<dbReference type="KEGG" id="tpx:Turpa_2208"/>
<dbReference type="Pfam" id="PF01695">
    <property type="entry name" value="IstB_IS21"/>
    <property type="match status" value="1"/>
</dbReference>
<dbReference type="SUPFAM" id="SSF52540">
    <property type="entry name" value="P-loop containing nucleoside triphosphate hydrolases"/>
    <property type="match status" value="1"/>
</dbReference>
<dbReference type="InterPro" id="IPR002611">
    <property type="entry name" value="IstB_ATP-bd"/>
</dbReference>
<accession>I4B6E6</accession>
<keyword evidence="3" id="KW-1185">Reference proteome</keyword>
<organism evidence="2 3">
    <name type="scientific">Turneriella parva (strain ATCC BAA-1111 / DSM 21527 / NCTC 11395 / H)</name>
    <name type="common">Leptospira parva</name>
    <dbReference type="NCBI Taxonomy" id="869212"/>
    <lineage>
        <taxon>Bacteria</taxon>
        <taxon>Pseudomonadati</taxon>
        <taxon>Spirochaetota</taxon>
        <taxon>Spirochaetia</taxon>
        <taxon>Leptospirales</taxon>
        <taxon>Leptospiraceae</taxon>
        <taxon>Turneriella</taxon>
    </lineage>
</organism>
<dbReference type="CDD" id="cd00009">
    <property type="entry name" value="AAA"/>
    <property type="match status" value="1"/>
</dbReference>
<name>I4B6E6_TURPD</name>
<dbReference type="EMBL" id="CP002959">
    <property type="protein sequence ID" value="AFM12853.1"/>
    <property type="molecule type" value="Genomic_DNA"/>
</dbReference>
<protein>
    <submittedName>
        <fullName evidence="2">AAA ATPase central domain protein</fullName>
    </submittedName>
</protein>
<feature type="domain" description="AAA+ ATPase" evidence="1">
    <location>
        <begin position="150"/>
        <end position="279"/>
    </location>
</feature>
<dbReference type="STRING" id="869212.Turpa_2208"/>
<dbReference type="SMART" id="SM00382">
    <property type="entry name" value="AAA"/>
    <property type="match status" value="1"/>
</dbReference>
<evidence type="ECO:0000313" key="2">
    <source>
        <dbReference type="EMBL" id="AFM12853.1"/>
    </source>
</evidence>
<dbReference type="OrthoDB" id="9776217at2"/>
<dbReference type="AlphaFoldDB" id="I4B6E6"/>
<dbReference type="InterPro" id="IPR003593">
    <property type="entry name" value="AAA+_ATPase"/>
</dbReference>
<dbReference type="Proteomes" id="UP000006048">
    <property type="component" value="Chromosome"/>
</dbReference>
<dbReference type="Gene3D" id="3.40.50.300">
    <property type="entry name" value="P-loop containing nucleotide triphosphate hydrolases"/>
    <property type="match status" value="1"/>
</dbReference>
<proteinExistence type="predicted"/>